<dbReference type="GO" id="GO:0016491">
    <property type="term" value="F:oxidoreductase activity"/>
    <property type="evidence" value="ECO:0007669"/>
    <property type="project" value="UniProtKB-KW"/>
</dbReference>
<dbReference type="PANTHER" id="PTHR43401:SF2">
    <property type="entry name" value="L-THREONINE 3-DEHYDROGENASE"/>
    <property type="match status" value="1"/>
</dbReference>
<evidence type="ECO:0000256" key="2">
    <source>
        <dbReference type="ARBA" id="ARBA00023002"/>
    </source>
</evidence>
<reference evidence="5 6" key="2">
    <citation type="submission" date="2020-08" db="EMBL/GenBank/DDBJ databases">
        <title>The Agave Microbiome: Exploring the role of microbial communities in plant adaptations to desert environments.</title>
        <authorList>
            <person name="Partida-Martinez L.P."/>
        </authorList>
    </citation>
    <scope>NUCLEOTIDE SEQUENCE [LARGE SCALE GENOMIC DNA]</scope>
    <source>
        <strain evidence="5 6">AT2.17</strain>
    </source>
</reference>
<keyword evidence="2 5" id="KW-0560">Oxidoreductase</keyword>
<dbReference type="Pfam" id="PF08240">
    <property type="entry name" value="ADH_N"/>
    <property type="match status" value="1"/>
</dbReference>
<dbReference type="AlphaFoldDB" id="A0A7Y9H0Q5"/>
<accession>A0A7Y9H0Q5</accession>
<dbReference type="EC" id="1.1.1.380" evidence="5"/>
<feature type="domain" description="Alcohol dehydrogenase-like C-terminal" evidence="3">
    <location>
        <begin position="171"/>
        <end position="295"/>
    </location>
</feature>
<dbReference type="SUPFAM" id="SSF50129">
    <property type="entry name" value="GroES-like"/>
    <property type="match status" value="1"/>
</dbReference>
<dbReference type="EMBL" id="JACCBW010000001">
    <property type="protein sequence ID" value="NYE35841.1"/>
    <property type="molecule type" value="Genomic_DNA"/>
</dbReference>
<evidence type="ECO:0000259" key="3">
    <source>
        <dbReference type="Pfam" id="PF00107"/>
    </source>
</evidence>
<comment type="caution">
    <text evidence="5">The sequence shown here is derived from an EMBL/GenBank/DDBJ whole genome shotgun (WGS) entry which is preliminary data.</text>
</comment>
<evidence type="ECO:0000313" key="6">
    <source>
        <dbReference type="Proteomes" id="UP000549911"/>
    </source>
</evidence>
<dbReference type="InterPro" id="IPR050129">
    <property type="entry name" value="Zn_alcohol_dh"/>
</dbReference>
<dbReference type="InterPro" id="IPR011032">
    <property type="entry name" value="GroES-like_sf"/>
</dbReference>
<evidence type="ECO:0000256" key="1">
    <source>
        <dbReference type="ARBA" id="ARBA00001947"/>
    </source>
</evidence>
<keyword evidence="6" id="KW-1185">Reference proteome</keyword>
<dbReference type="InterPro" id="IPR013154">
    <property type="entry name" value="ADH-like_N"/>
</dbReference>
<dbReference type="Proteomes" id="UP000549911">
    <property type="component" value="Unassembled WGS sequence"/>
</dbReference>
<dbReference type="PANTHER" id="PTHR43401">
    <property type="entry name" value="L-THREONINE 3-DEHYDROGENASE"/>
    <property type="match status" value="1"/>
</dbReference>
<evidence type="ECO:0000259" key="4">
    <source>
        <dbReference type="Pfam" id="PF08240"/>
    </source>
</evidence>
<organism evidence="5 6">
    <name type="scientific">Nocardioides cavernae</name>
    <dbReference type="NCBI Taxonomy" id="1921566"/>
    <lineage>
        <taxon>Bacteria</taxon>
        <taxon>Bacillati</taxon>
        <taxon>Actinomycetota</taxon>
        <taxon>Actinomycetes</taxon>
        <taxon>Propionibacteriales</taxon>
        <taxon>Nocardioidaceae</taxon>
        <taxon>Nocardioides</taxon>
    </lineage>
</organism>
<proteinExistence type="predicted"/>
<reference evidence="5 6" key="1">
    <citation type="submission" date="2020-07" db="EMBL/GenBank/DDBJ databases">
        <authorList>
            <person name="Partida-Martinez L."/>
            <person name="Huntemann M."/>
            <person name="Clum A."/>
            <person name="Wang J."/>
            <person name="Palaniappan K."/>
            <person name="Ritter S."/>
            <person name="Chen I.-M."/>
            <person name="Stamatis D."/>
            <person name="Reddy T."/>
            <person name="O'Malley R."/>
            <person name="Daum C."/>
            <person name="Shapiro N."/>
            <person name="Ivanova N."/>
            <person name="Kyrpides N."/>
            <person name="Woyke T."/>
        </authorList>
    </citation>
    <scope>NUCLEOTIDE SEQUENCE [LARGE SCALE GENOMIC DNA]</scope>
    <source>
        <strain evidence="5 6">AT2.17</strain>
    </source>
</reference>
<name>A0A7Y9H0Q5_9ACTN</name>
<feature type="domain" description="Alcohol dehydrogenase-like N-terminal" evidence="4">
    <location>
        <begin position="24"/>
        <end position="133"/>
    </location>
</feature>
<evidence type="ECO:0000313" key="5">
    <source>
        <dbReference type="EMBL" id="NYE35841.1"/>
    </source>
</evidence>
<dbReference type="SUPFAM" id="SSF51735">
    <property type="entry name" value="NAD(P)-binding Rossmann-fold domains"/>
    <property type="match status" value="1"/>
</dbReference>
<comment type="cofactor">
    <cofactor evidence="1">
        <name>Zn(2+)</name>
        <dbReference type="ChEBI" id="CHEBI:29105"/>
    </cofactor>
</comment>
<dbReference type="Gene3D" id="3.40.50.720">
    <property type="entry name" value="NAD(P)-binding Rossmann-like Domain"/>
    <property type="match status" value="1"/>
</dbReference>
<gene>
    <name evidence="5" type="ORF">F4692_000945</name>
</gene>
<protein>
    <submittedName>
        <fullName evidence="5">L-gulonate 5-dehydrogenase</fullName>
        <ecNumber evidence="5">1.1.1.380</ecNumber>
    </submittedName>
</protein>
<dbReference type="InterPro" id="IPR013149">
    <property type="entry name" value="ADH-like_C"/>
</dbReference>
<dbReference type="Pfam" id="PF00107">
    <property type="entry name" value="ADH_zinc_N"/>
    <property type="match status" value="1"/>
</dbReference>
<dbReference type="InterPro" id="IPR036291">
    <property type="entry name" value="NAD(P)-bd_dom_sf"/>
</dbReference>
<sequence length="336" mass="34731">MHAAAVTTSVGTIEIASVALAEPGPEDAVLGVEAVGICGTDLHIFDGSYATRLPLVQGHEVSGLVERLPASYDGPLAVGDRVAVEPVTSCGTCVACRRGRRNTCCAMDAVGVHRPGGLQQRLVVPVRNLHPAHDLPPDVTALCETLSIGLRAVTRPAVTAADSVVVLGAGPVGLAAVIAARDVGAEVMVADLHPARLALARDLGAAHGVQGVDDLQERVEEWTAGDGASVVVEATGAARVAEQAFEVVAMAGRISMVGVSEQRMSLPVKAIQAKELDVLGSRATLDFPGAVALAARHRDDVRRLVSHRFPLAEARAAVELALHHPQGVVKALIEVC</sequence>
<dbReference type="Gene3D" id="3.90.180.10">
    <property type="entry name" value="Medium-chain alcohol dehydrogenases, catalytic domain"/>
    <property type="match status" value="1"/>
</dbReference>